<keyword evidence="1" id="KW-0472">Membrane</keyword>
<dbReference type="EMBL" id="MOBL01000004">
    <property type="protein sequence ID" value="RON35873.1"/>
    <property type="molecule type" value="Genomic_DNA"/>
</dbReference>
<keyword evidence="1" id="KW-1133">Transmembrane helix</keyword>
<accession>A0A423JDY0</accession>
<evidence type="ECO:0000313" key="3">
    <source>
        <dbReference type="Proteomes" id="UP000283260"/>
    </source>
</evidence>
<gene>
    <name evidence="2" type="ORF">BK661_05850</name>
</gene>
<reference evidence="2 3" key="1">
    <citation type="submission" date="2016-10" db="EMBL/GenBank/DDBJ databases">
        <title>Comparative genome analysis of multiple Pseudomonas spp. focuses on biocontrol and plant growth promoting traits.</title>
        <authorList>
            <person name="Tao X.-Y."/>
            <person name="Taylor C.G."/>
        </authorList>
    </citation>
    <scope>NUCLEOTIDE SEQUENCE [LARGE SCALE GENOMIC DNA]</scope>
    <source>
        <strain evidence="2 3">94G2</strain>
    </source>
</reference>
<evidence type="ECO:0000313" key="2">
    <source>
        <dbReference type="EMBL" id="RON35873.1"/>
    </source>
</evidence>
<protein>
    <submittedName>
        <fullName evidence="2">Uncharacterized protein</fullName>
    </submittedName>
</protein>
<evidence type="ECO:0000256" key="1">
    <source>
        <dbReference type="SAM" id="Phobius"/>
    </source>
</evidence>
<organism evidence="2 3">
    <name type="scientific">Pseudomonas frederiksbergensis</name>
    <dbReference type="NCBI Taxonomy" id="104087"/>
    <lineage>
        <taxon>Bacteria</taxon>
        <taxon>Pseudomonadati</taxon>
        <taxon>Pseudomonadota</taxon>
        <taxon>Gammaproteobacteria</taxon>
        <taxon>Pseudomonadales</taxon>
        <taxon>Pseudomonadaceae</taxon>
        <taxon>Pseudomonas</taxon>
    </lineage>
</organism>
<sequence>MDSTRIHLTITNRIVCLFAHSLRVDVSDVILFQRRYVLIVRQFIDARFILGIDGGASRAQGFGMSRDRVIAALLFAGVLFFMGKG</sequence>
<keyword evidence="1" id="KW-0812">Transmembrane</keyword>
<proteinExistence type="predicted"/>
<name>A0A423JDY0_9PSED</name>
<dbReference type="AlphaFoldDB" id="A0A423JDY0"/>
<dbReference type="Proteomes" id="UP000283260">
    <property type="component" value="Unassembled WGS sequence"/>
</dbReference>
<comment type="caution">
    <text evidence="2">The sequence shown here is derived from an EMBL/GenBank/DDBJ whole genome shotgun (WGS) entry which is preliminary data.</text>
</comment>
<feature type="transmembrane region" description="Helical" evidence="1">
    <location>
        <begin position="67"/>
        <end position="83"/>
    </location>
</feature>